<feature type="compositionally biased region" description="Polar residues" evidence="1">
    <location>
        <begin position="239"/>
        <end position="262"/>
    </location>
</feature>
<sequence>MPYSDNLYSMVDDESDFEDDLNQLEPRAQGSSQSQQPRNDTGASAHPGISGLDTSFGAADASNLEAAHLSPANGYFHSATGAASNAPVTATSSNVPHVPNVWVEDPSLQQRERSNAESKAREAEEERLANRDHPLTAPRHTYAGIDHSFRTAATSRSNPSSAYTTSAPSHRGSGLDLGSNSVLAAYPQPSSSSSAYAPSTTPSYTSYVPRRAAYNGRSSFMPREAPPAYTPSPTSPTSNQGASDASARNYSTFPHTPLSPSGNMGRREESQGLLAHDPESMGGPADNADDDAPLLRDRLRKRVSSIKWRSRRGILIGLFIFILAAGFFKKHNSDKLPFKDRPIKEPVMDYPGLDDEFQWRATHLCKGVQIPRRDEQFDISFDSSKQFILIQDIDNGRGDFDRNIYVQGTVILRRVGDGTPGPSIIVKTTVNDDRISVVTDWNVDQQALRVTVPRGMSWVEADTGPCVNIMVTVWVPEDASLTRLDVETIHLDIQLMDNLSLNLSQIARLSSVVGSITAASTGNDAQDDNIIDVGAPDSFKLNSRYIEVKTTSSPIKGSWPLYDYLGLQGTSGNIKVCIEPKEANKDAPKPAILYVKSLSGDVVLREPIEAASKAWALSSETNLRAETVLPPRDYRVDIHTTSGNVKGSLAFSSQCNIKTTSGKVTPNFLPVLDSSLANEGSKEVYLSTSTTSGNIDVTVLEPLWVNGSKGEYTNGPSPPQPPQPPQPPRPPTTGGEDHRSQPTPGKEHDGEYIPIGKIGNGDPYSSLPGPVQPQRRGIEKVENVAPALRCLYAQLTATSADMRLRLPSVWEGDLVLSTLSGNLRATGEGLHQIKPGSDWSGRKTLTSRKGDGGGNFVRAKTTSGDINVQVGPA</sequence>
<feature type="compositionally biased region" description="Acidic residues" evidence="1">
    <location>
        <begin position="11"/>
        <end position="22"/>
    </location>
</feature>
<dbReference type="EMBL" id="JAULSW010000003">
    <property type="protein sequence ID" value="KAK3387277.1"/>
    <property type="molecule type" value="Genomic_DNA"/>
</dbReference>
<feature type="compositionally biased region" description="Polar residues" evidence="1">
    <location>
        <begin position="85"/>
        <end position="95"/>
    </location>
</feature>
<evidence type="ECO:0008006" key="4">
    <source>
        <dbReference type="Google" id="ProtNLM"/>
    </source>
</evidence>
<feature type="region of interest" description="Disordered" evidence="1">
    <location>
        <begin position="836"/>
        <end position="861"/>
    </location>
</feature>
<feature type="compositionally biased region" description="Polar residues" evidence="1">
    <location>
        <begin position="151"/>
        <end position="168"/>
    </location>
</feature>
<feature type="compositionally biased region" description="Low complexity" evidence="1">
    <location>
        <begin position="184"/>
        <end position="207"/>
    </location>
</feature>
<evidence type="ECO:0000313" key="3">
    <source>
        <dbReference type="Proteomes" id="UP001285441"/>
    </source>
</evidence>
<feature type="compositionally biased region" description="Pro residues" evidence="1">
    <location>
        <begin position="716"/>
        <end position="731"/>
    </location>
</feature>
<feature type="region of interest" description="Disordered" evidence="1">
    <location>
        <begin position="1"/>
        <end position="56"/>
    </location>
</feature>
<feature type="region of interest" description="Disordered" evidence="1">
    <location>
        <begin position="85"/>
        <end position="269"/>
    </location>
</feature>
<organism evidence="2 3">
    <name type="scientific">Podospora didyma</name>
    <dbReference type="NCBI Taxonomy" id="330526"/>
    <lineage>
        <taxon>Eukaryota</taxon>
        <taxon>Fungi</taxon>
        <taxon>Dikarya</taxon>
        <taxon>Ascomycota</taxon>
        <taxon>Pezizomycotina</taxon>
        <taxon>Sordariomycetes</taxon>
        <taxon>Sordariomycetidae</taxon>
        <taxon>Sordariales</taxon>
        <taxon>Podosporaceae</taxon>
        <taxon>Podospora</taxon>
    </lineage>
</organism>
<feature type="compositionally biased region" description="Pro residues" evidence="1">
    <location>
        <begin position="224"/>
        <end position="234"/>
    </location>
</feature>
<gene>
    <name evidence="2" type="ORF">B0H63DRAFT_521337</name>
</gene>
<keyword evidence="3" id="KW-1185">Reference proteome</keyword>
<protein>
    <recommendedName>
        <fullName evidence="4">Adhesin domain-containing protein</fullName>
    </recommendedName>
</protein>
<feature type="compositionally biased region" description="Basic and acidic residues" evidence="1">
    <location>
        <begin position="735"/>
        <end position="751"/>
    </location>
</feature>
<feature type="compositionally biased region" description="Polar residues" evidence="1">
    <location>
        <begin position="29"/>
        <end position="42"/>
    </location>
</feature>
<accession>A0AAE0U1C2</accession>
<evidence type="ECO:0000313" key="2">
    <source>
        <dbReference type="EMBL" id="KAK3387277.1"/>
    </source>
</evidence>
<feature type="compositionally biased region" description="Basic and acidic residues" evidence="1">
    <location>
        <begin position="110"/>
        <end position="134"/>
    </location>
</feature>
<reference evidence="2" key="2">
    <citation type="submission" date="2023-06" db="EMBL/GenBank/DDBJ databases">
        <authorList>
            <consortium name="Lawrence Berkeley National Laboratory"/>
            <person name="Haridas S."/>
            <person name="Hensen N."/>
            <person name="Bonometti L."/>
            <person name="Westerberg I."/>
            <person name="Brannstrom I.O."/>
            <person name="Guillou S."/>
            <person name="Cros-Aarteil S."/>
            <person name="Calhoun S."/>
            <person name="Kuo A."/>
            <person name="Mondo S."/>
            <person name="Pangilinan J."/>
            <person name="Riley R."/>
            <person name="LaButti K."/>
            <person name="Andreopoulos B."/>
            <person name="Lipzen A."/>
            <person name="Chen C."/>
            <person name="Yanf M."/>
            <person name="Daum C."/>
            <person name="Ng V."/>
            <person name="Clum A."/>
            <person name="Steindorff A."/>
            <person name="Ohm R."/>
            <person name="Martin F."/>
            <person name="Silar P."/>
            <person name="Natvig D."/>
            <person name="Lalanne C."/>
            <person name="Gautier V."/>
            <person name="Ament-velasquez S.L."/>
            <person name="Kruys A."/>
            <person name="Hutchinson M.I."/>
            <person name="Powell A.J."/>
            <person name="Barry K."/>
            <person name="Miller A.N."/>
            <person name="Grigoriev I.V."/>
            <person name="Debuchy R."/>
            <person name="Gladieux P."/>
            <person name="Thoren M.H."/>
            <person name="Johannesson H."/>
        </authorList>
    </citation>
    <scope>NUCLEOTIDE SEQUENCE</scope>
    <source>
        <strain evidence="2">CBS 232.78</strain>
    </source>
</reference>
<proteinExistence type="predicted"/>
<evidence type="ECO:0000256" key="1">
    <source>
        <dbReference type="SAM" id="MobiDB-lite"/>
    </source>
</evidence>
<name>A0AAE0U1C2_9PEZI</name>
<dbReference type="AlphaFoldDB" id="A0AAE0U1C2"/>
<comment type="caution">
    <text evidence="2">The sequence shown here is derived from an EMBL/GenBank/DDBJ whole genome shotgun (WGS) entry which is preliminary data.</text>
</comment>
<reference evidence="2" key="1">
    <citation type="journal article" date="2023" name="Mol. Phylogenet. Evol.">
        <title>Genome-scale phylogeny and comparative genomics of the fungal order Sordariales.</title>
        <authorList>
            <person name="Hensen N."/>
            <person name="Bonometti L."/>
            <person name="Westerberg I."/>
            <person name="Brannstrom I.O."/>
            <person name="Guillou S."/>
            <person name="Cros-Aarteil S."/>
            <person name="Calhoun S."/>
            <person name="Haridas S."/>
            <person name="Kuo A."/>
            <person name="Mondo S."/>
            <person name="Pangilinan J."/>
            <person name="Riley R."/>
            <person name="LaButti K."/>
            <person name="Andreopoulos B."/>
            <person name="Lipzen A."/>
            <person name="Chen C."/>
            <person name="Yan M."/>
            <person name="Daum C."/>
            <person name="Ng V."/>
            <person name="Clum A."/>
            <person name="Steindorff A."/>
            <person name="Ohm R.A."/>
            <person name="Martin F."/>
            <person name="Silar P."/>
            <person name="Natvig D.O."/>
            <person name="Lalanne C."/>
            <person name="Gautier V."/>
            <person name="Ament-Velasquez S.L."/>
            <person name="Kruys A."/>
            <person name="Hutchinson M.I."/>
            <person name="Powell A.J."/>
            <person name="Barry K."/>
            <person name="Miller A.N."/>
            <person name="Grigoriev I.V."/>
            <person name="Debuchy R."/>
            <person name="Gladieux P."/>
            <person name="Hiltunen Thoren M."/>
            <person name="Johannesson H."/>
        </authorList>
    </citation>
    <scope>NUCLEOTIDE SEQUENCE</scope>
    <source>
        <strain evidence="2">CBS 232.78</strain>
    </source>
</reference>
<feature type="region of interest" description="Disordered" evidence="1">
    <location>
        <begin position="706"/>
        <end position="773"/>
    </location>
</feature>
<dbReference type="Proteomes" id="UP001285441">
    <property type="component" value="Unassembled WGS sequence"/>
</dbReference>